<dbReference type="Gene3D" id="2.60.40.10">
    <property type="entry name" value="Immunoglobulins"/>
    <property type="match status" value="6"/>
</dbReference>
<proteinExistence type="predicted"/>
<dbReference type="CDD" id="cd00102">
    <property type="entry name" value="IPT"/>
    <property type="match status" value="4"/>
</dbReference>
<reference evidence="4 5" key="1">
    <citation type="submission" date="2019-06" db="EMBL/GenBank/DDBJ databases">
        <authorList>
            <person name="Livingstone P."/>
            <person name="Whitworth D."/>
        </authorList>
    </citation>
    <scope>NUCLEOTIDE SEQUENCE [LARGE SCALE GENOMIC DNA]</scope>
    <source>
        <strain evidence="4 5">AM401</strain>
    </source>
</reference>
<sequence>MRSSSWPGRRMAVPTANNHLPSGSRESRTPIPDGFAMRAPARAGNCSSIVHDTLVRMGLWLAARSGRFWPGCASRVDVERPLRGFVLSLLVLVLAACGGSSRPPGDLPDAGSRDAGAEDAGPTDAGTQVDAGASAAPVIHSALPTRGESGGGTWVTLKGRGFVEGVAATPSEAALRTEVRVGSRAVRDFQLIDDTTLDLRTPPGIEGTADVSVTNPNGTTVCAACFTYFDVFDFRAVSPDTGAQGGGNTVTLVGAGFPSSTGLQVLFGGTASPSVTRVSSSELRAVVPRSTTVGPVDVRVQGAGVGDVLRRAYRYVEETRVTDIEPLTGTTFGGTSVVFTGQGFEGTTEVFFGDTPAPSFRVESPTRLVVTSPRHMDMEAVPVRIVTPRGVWTVRQGFTYADSPQGTLFGVLGVFPRVGAREDGTVTLTGLAFDFPDLSVTFDETPVQIVAATRFTLTVRVPPRGTLSRTVPVTVSAASLRSHLPGGYTYRLGLTRVTPGTGSSEGGSQVLLEGDALPPDAVVRVGALPSPDVTVLGTTELRLTTPPGGAGAHALHVSSASDPENEALFPNAFTYEPALVLSQVEPARGAIAGGSRVTVRGTGFVEGIRVTFGGEPASDVHVVDAHTLTCRTPVSRSQGPEEVAVIQGAVRSALSEAFTYFDPRGPGGLSGALLTGTLNVTVLDTSSGTYGQPVVGAKVLLGTGSTALLQGETDARGQLTLSDSRMVGAQSVTVFKAGHDVVTVAGIRSENLTVYLRRLDSEGNPGNPPVPASARITGRVRGFKPPRPLQPGEVLEARVFVAQLSPASGPPFAGPGDRRAETWRIREEGGAYVVQAQPGLRAVYAVLGVLKDEVDFEPYLLGVRRGIAASGTRVSEGQDVVFDVHLDVAVPLSVAGPVIIAGEEALHQVYAWLDLGAEGLVPHPHNWGTGSRFFSSVEGAGPLLTFPQLPRVDGASLLFLDLLRGTTAYPQSVLYHRQPGALEAGVTLPPILPLPVFTEPARDARFTGAVAWTPSSSGAMPDVQVLTLTAPGTTGGIRWTAVLPGGETRVTLPEAALQALRAELPEGARLRADLSLARVPRFEYSQWTYDTLSTATWTAYVLGRSEVFDP</sequence>
<feature type="domain" description="IPT/TIG" evidence="3">
    <location>
        <begin position="136"/>
        <end position="229"/>
    </location>
</feature>
<dbReference type="OrthoDB" id="5475758at2"/>
<feature type="region of interest" description="Disordered" evidence="2">
    <location>
        <begin position="1"/>
        <end position="36"/>
    </location>
</feature>
<feature type="domain" description="IPT/TIG" evidence="3">
    <location>
        <begin position="578"/>
        <end position="661"/>
    </location>
</feature>
<evidence type="ECO:0000259" key="3">
    <source>
        <dbReference type="SMART" id="SM00429"/>
    </source>
</evidence>
<dbReference type="InterPro" id="IPR014756">
    <property type="entry name" value="Ig_E-set"/>
</dbReference>
<gene>
    <name evidence="4" type="ORF">FJV41_17535</name>
</gene>
<keyword evidence="1" id="KW-0732">Signal</keyword>
<dbReference type="SMART" id="SM00429">
    <property type="entry name" value="IPT"/>
    <property type="match status" value="5"/>
</dbReference>
<dbReference type="PANTHER" id="PTHR46769">
    <property type="entry name" value="POLYCYSTIC KIDNEY AND HEPATIC DISEASE 1 (AUTOSOMAL RECESSIVE)-LIKE 1"/>
    <property type="match status" value="1"/>
</dbReference>
<dbReference type="InterPro" id="IPR002909">
    <property type="entry name" value="IPT_dom"/>
</dbReference>
<feature type="domain" description="IPT/TIG" evidence="3">
    <location>
        <begin position="408"/>
        <end position="491"/>
    </location>
</feature>
<dbReference type="AlphaFoldDB" id="A0A540X070"/>
<dbReference type="SUPFAM" id="SSF81296">
    <property type="entry name" value="E set domains"/>
    <property type="match status" value="6"/>
</dbReference>
<evidence type="ECO:0000313" key="5">
    <source>
        <dbReference type="Proteomes" id="UP000315369"/>
    </source>
</evidence>
<dbReference type="PANTHER" id="PTHR46769:SF2">
    <property type="entry name" value="FIBROCYSTIN-L ISOFORM 2 PRECURSOR-RELATED"/>
    <property type="match status" value="1"/>
</dbReference>
<accession>A0A540X070</accession>
<dbReference type="Proteomes" id="UP000315369">
    <property type="component" value="Unassembled WGS sequence"/>
</dbReference>
<dbReference type="RefSeq" id="WP_141643645.1">
    <property type="nucleotide sequence ID" value="NZ_VIFM01000062.1"/>
</dbReference>
<feature type="region of interest" description="Disordered" evidence="2">
    <location>
        <begin position="102"/>
        <end position="130"/>
    </location>
</feature>
<evidence type="ECO:0000256" key="1">
    <source>
        <dbReference type="ARBA" id="ARBA00022729"/>
    </source>
</evidence>
<dbReference type="Pfam" id="PF01833">
    <property type="entry name" value="TIG"/>
    <property type="match status" value="5"/>
</dbReference>
<protein>
    <recommendedName>
        <fullName evidence="3">IPT/TIG domain-containing protein</fullName>
    </recommendedName>
</protein>
<dbReference type="InterPro" id="IPR052387">
    <property type="entry name" value="Fibrocystin"/>
</dbReference>
<keyword evidence="5" id="KW-1185">Reference proteome</keyword>
<evidence type="ECO:0000313" key="4">
    <source>
        <dbReference type="EMBL" id="TQF14661.1"/>
    </source>
</evidence>
<dbReference type="EMBL" id="VIFM01000062">
    <property type="protein sequence ID" value="TQF14661.1"/>
    <property type="molecule type" value="Genomic_DNA"/>
</dbReference>
<organism evidence="4 5">
    <name type="scientific">Myxococcus llanfairpwllgwyngyllgogerychwyrndrobwllllantysiliogogogochensis</name>
    <dbReference type="NCBI Taxonomy" id="2590453"/>
    <lineage>
        <taxon>Bacteria</taxon>
        <taxon>Pseudomonadati</taxon>
        <taxon>Myxococcota</taxon>
        <taxon>Myxococcia</taxon>
        <taxon>Myxococcales</taxon>
        <taxon>Cystobacterineae</taxon>
        <taxon>Myxococcaceae</taxon>
        <taxon>Myxococcus</taxon>
    </lineage>
</organism>
<comment type="caution">
    <text evidence="4">The sequence shown here is derived from an EMBL/GenBank/DDBJ whole genome shotgun (WGS) entry which is preliminary data.</text>
</comment>
<name>A0A540X070_9BACT</name>
<feature type="domain" description="IPT/TIG" evidence="3">
    <location>
        <begin position="318"/>
        <end position="401"/>
    </location>
</feature>
<evidence type="ECO:0000256" key="2">
    <source>
        <dbReference type="SAM" id="MobiDB-lite"/>
    </source>
</evidence>
<feature type="domain" description="IPT/TIG" evidence="3">
    <location>
        <begin position="234"/>
        <end position="316"/>
    </location>
</feature>
<dbReference type="InterPro" id="IPR013783">
    <property type="entry name" value="Ig-like_fold"/>
</dbReference>